<gene>
    <name evidence="2" type="ORF">QBC35DRAFT_489647</name>
</gene>
<keyword evidence="1" id="KW-0472">Membrane</keyword>
<organism evidence="2 3">
    <name type="scientific">Podospora australis</name>
    <dbReference type="NCBI Taxonomy" id="1536484"/>
    <lineage>
        <taxon>Eukaryota</taxon>
        <taxon>Fungi</taxon>
        <taxon>Dikarya</taxon>
        <taxon>Ascomycota</taxon>
        <taxon>Pezizomycotina</taxon>
        <taxon>Sordariomycetes</taxon>
        <taxon>Sordariomycetidae</taxon>
        <taxon>Sordariales</taxon>
        <taxon>Podosporaceae</taxon>
        <taxon>Podospora</taxon>
    </lineage>
</organism>
<sequence>MSFYVLVSFYLCFVVMLMLNDHTMGKFEFYFSRTTRSLPLAVSFCLLLRAFSSHTIHFSLRDQWELDKVWSFAIQLFILHYWG</sequence>
<reference evidence="2" key="1">
    <citation type="journal article" date="2023" name="Mol. Phylogenet. Evol.">
        <title>Genome-scale phylogeny and comparative genomics of the fungal order Sordariales.</title>
        <authorList>
            <person name="Hensen N."/>
            <person name="Bonometti L."/>
            <person name="Westerberg I."/>
            <person name="Brannstrom I.O."/>
            <person name="Guillou S."/>
            <person name="Cros-Aarteil S."/>
            <person name="Calhoun S."/>
            <person name="Haridas S."/>
            <person name="Kuo A."/>
            <person name="Mondo S."/>
            <person name="Pangilinan J."/>
            <person name="Riley R."/>
            <person name="LaButti K."/>
            <person name="Andreopoulos B."/>
            <person name="Lipzen A."/>
            <person name="Chen C."/>
            <person name="Yan M."/>
            <person name="Daum C."/>
            <person name="Ng V."/>
            <person name="Clum A."/>
            <person name="Steindorff A."/>
            <person name="Ohm R.A."/>
            <person name="Martin F."/>
            <person name="Silar P."/>
            <person name="Natvig D.O."/>
            <person name="Lalanne C."/>
            <person name="Gautier V."/>
            <person name="Ament-Velasquez S.L."/>
            <person name="Kruys A."/>
            <person name="Hutchinson M.I."/>
            <person name="Powell A.J."/>
            <person name="Barry K."/>
            <person name="Miller A.N."/>
            <person name="Grigoriev I.V."/>
            <person name="Debuchy R."/>
            <person name="Gladieux P."/>
            <person name="Hiltunen Thoren M."/>
            <person name="Johannesson H."/>
        </authorList>
    </citation>
    <scope>NUCLEOTIDE SEQUENCE</scope>
    <source>
        <strain evidence="2">PSN309</strain>
    </source>
</reference>
<proteinExistence type="predicted"/>
<dbReference type="EMBL" id="MU864365">
    <property type="protein sequence ID" value="KAK4190475.1"/>
    <property type="molecule type" value="Genomic_DNA"/>
</dbReference>
<evidence type="ECO:0000313" key="2">
    <source>
        <dbReference type="EMBL" id="KAK4190475.1"/>
    </source>
</evidence>
<protein>
    <submittedName>
        <fullName evidence="2">Uncharacterized protein</fullName>
    </submittedName>
</protein>
<dbReference type="AlphaFoldDB" id="A0AAN6X063"/>
<keyword evidence="3" id="KW-1185">Reference proteome</keyword>
<feature type="transmembrane region" description="Helical" evidence="1">
    <location>
        <begin position="6"/>
        <end position="25"/>
    </location>
</feature>
<dbReference type="Proteomes" id="UP001302126">
    <property type="component" value="Unassembled WGS sequence"/>
</dbReference>
<evidence type="ECO:0000256" key="1">
    <source>
        <dbReference type="SAM" id="Phobius"/>
    </source>
</evidence>
<keyword evidence="1" id="KW-1133">Transmembrane helix</keyword>
<name>A0AAN6X063_9PEZI</name>
<comment type="caution">
    <text evidence="2">The sequence shown here is derived from an EMBL/GenBank/DDBJ whole genome shotgun (WGS) entry which is preliminary data.</text>
</comment>
<feature type="transmembrane region" description="Helical" evidence="1">
    <location>
        <begin position="37"/>
        <end position="60"/>
    </location>
</feature>
<evidence type="ECO:0000313" key="3">
    <source>
        <dbReference type="Proteomes" id="UP001302126"/>
    </source>
</evidence>
<accession>A0AAN6X063</accession>
<reference evidence="2" key="2">
    <citation type="submission" date="2023-05" db="EMBL/GenBank/DDBJ databases">
        <authorList>
            <consortium name="Lawrence Berkeley National Laboratory"/>
            <person name="Steindorff A."/>
            <person name="Hensen N."/>
            <person name="Bonometti L."/>
            <person name="Westerberg I."/>
            <person name="Brannstrom I.O."/>
            <person name="Guillou S."/>
            <person name="Cros-Aarteil S."/>
            <person name="Calhoun S."/>
            <person name="Haridas S."/>
            <person name="Kuo A."/>
            <person name="Mondo S."/>
            <person name="Pangilinan J."/>
            <person name="Riley R."/>
            <person name="Labutti K."/>
            <person name="Andreopoulos B."/>
            <person name="Lipzen A."/>
            <person name="Chen C."/>
            <person name="Yanf M."/>
            <person name="Daum C."/>
            <person name="Ng V."/>
            <person name="Clum A."/>
            <person name="Ohm R."/>
            <person name="Martin F."/>
            <person name="Silar P."/>
            <person name="Natvig D."/>
            <person name="Lalanne C."/>
            <person name="Gautier V."/>
            <person name="Ament-Velasquez S.L."/>
            <person name="Kruys A."/>
            <person name="Hutchinson M.I."/>
            <person name="Powell A.J."/>
            <person name="Barry K."/>
            <person name="Miller A.N."/>
            <person name="Grigoriev I.V."/>
            <person name="Debuchy R."/>
            <person name="Gladieux P."/>
            <person name="Thoren M.H."/>
            <person name="Johannesson H."/>
        </authorList>
    </citation>
    <scope>NUCLEOTIDE SEQUENCE</scope>
    <source>
        <strain evidence="2">PSN309</strain>
    </source>
</reference>
<keyword evidence="1" id="KW-0812">Transmembrane</keyword>